<dbReference type="Proteomes" id="UP000005317">
    <property type="component" value="Unassembled WGS sequence"/>
</dbReference>
<gene>
    <name evidence="1" type="ORF">Thini_1481</name>
</gene>
<dbReference type="AlphaFoldDB" id="A0A656HDM8"/>
<evidence type="ECO:0000313" key="1">
    <source>
        <dbReference type="EMBL" id="EIJ34084.1"/>
    </source>
</evidence>
<accession>A0A656HDM8</accession>
<dbReference type="EMBL" id="JH651384">
    <property type="protein sequence ID" value="EIJ34084.1"/>
    <property type="molecule type" value="Genomic_DNA"/>
</dbReference>
<reference evidence="2" key="1">
    <citation type="journal article" date="2011" name="Stand. Genomic Sci.">
        <title>Genome sequence of the filamentous, gliding Thiothrix nivea neotype strain (JP2(T)).</title>
        <authorList>
            <person name="Lapidus A."/>
            <person name="Nolan M."/>
            <person name="Lucas S."/>
            <person name="Glavina Del Rio T."/>
            <person name="Tice H."/>
            <person name="Cheng J.F."/>
            <person name="Tapia R."/>
            <person name="Han C."/>
            <person name="Goodwin L."/>
            <person name="Pitluck S."/>
            <person name="Liolios K."/>
            <person name="Pagani I."/>
            <person name="Ivanova N."/>
            <person name="Huntemann M."/>
            <person name="Mavromatis K."/>
            <person name="Mikhailova N."/>
            <person name="Pati A."/>
            <person name="Chen A."/>
            <person name="Palaniappan K."/>
            <person name="Land M."/>
            <person name="Brambilla E.M."/>
            <person name="Rohde M."/>
            <person name="Abt B."/>
            <person name="Verbarg S."/>
            <person name="Goker M."/>
            <person name="Bristow J."/>
            <person name="Eisen J.A."/>
            <person name="Markowitz V."/>
            <person name="Hugenholtz P."/>
            <person name="Kyrpides N.C."/>
            <person name="Klenk H.P."/>
            <person name="Woyke T."/>
        </authorList>
    </citation>
    <scope>NUCLEOTIDE SEQUENCE [LARGE SCALE GENOMIC DNA]</scope>
    <source>
        <strain evidence="2">ATCC 35100 / DSM 5205 / JP2</strain>
    </source>
</reference>
<protein>
    <submittedName>
        <fullName evidence="1">Uncharacterized protein</fullName>
    </submittedName>
</protein>
<sequence length="85" mass="9173">MAERNDITGEELGKKLLQAVKEMKAGQADRVTSVEPNKLEAARLATGLLMEQTDGEKPNAIEAFRGSSKIKGSVERLLADRCSDG</sequence>
<evidence type="ECO:0000313" key="2">
    <source>
        <dbReference type="Proteomes" id="UP000005317"/>
    </source>
</evidence>
<keyword evidence="2" id="KW-1185">Reference proteome</keyword>
<proteinExistence type="predicted"/>
<name>A0A656HDM8_THINJ</name>
<dbReference type="RefSeq" id="WP_002708026.1">
    <property type="nucleotide sequence ID" value="NZ_JH651384.1"/>
</dbReference>
<organism evidence="1 2">
    <name type="scientific">Thiothrix nivea (strain ATCC 35100 / DSM 5205 / JP2)</name>
    <dbReference type="NCBI Taxonomy" id="870187"/>
    <lineage>
        <taxon>Bacteria</taxon>
        <taxon>Pseudomonadati</taxon>
        <taxon>Pseudomonadota</taxon>
        <taxon>Gammaproteobacteria</taxon>
        <taxon>Thiotrichales</taxon>
        <taxon>Thiotrichaceae</taxon>
        <taxon>Thiothrix</taxon>
    </lineage>
</organism>